<evidence type="ECO:0000256" key="5">
    <source>
        <dbReference type="ARBA" id="ARBA00021059"/>
    </source>
</evidence>
<feature type="region of interest" description="Disordered" evidence="12">
    <location>
        <begin position="706"/>
        <end position="789"/>
    </location>
</feature>
<evidence type="ECO:0000259" key="13">
    <source>
        <dbReference type="PROSITE" id="PS50975"/>
    </source>
</evidence>
<dbReference type="KEGG" id="ure:UREG_00756"/>
<dbReference type="SUPFAM" id="SSF52440">
    <property type="entry name" value="PreATP-grasp domain"/>
    <property type="match status" value="1"/>
</dbReference>
<feature type="compositionally biased region" description="Polar residues" evidence="12">
    <location>
        <begin position="960"/>
        <end position="992"/>
    </location>
</feature>
<accession>C4JDJ6</accession>
<dbReference type="VEuPathDB" id="FungiDB:UREG_00756"/>
<keyword evidence="9 11" id="KW-0067">ATP-binding</keyword>
<dbReference type="HOGENOM" id="CLU_301314_0_0_1"/>
<dbReference type="Gene3D" id="3.40.50.20">
    <property type="match status" value="1"/>
</dbReference>
<evidence type="ECO:0000256" key="2">
    <source>
        <dbReference type="ARBA" id="ARBA00004747"/>
    </source>
</evidence>
<feature type="region of interest" description="Disordered" evidence="12">
    <location>
        <begin position="953"/>
        <end position="992"/>
    </location>
</feature>
<feature type="domain" description="SCA7" evidence="14">
    <location>
        <begin position="783"/>
        <end position="849"/>
    </location>
</feature>
<evidence type="ECO:0000256" key="8">
    <source>
        <dbReference type="ARBA" id="ARBA00022793"/>
    </source>
</evidence>
<dbReference type="AlphaFoldDB" id="C4JDJ6"/>
<evidence type="ECO:0000256" key="11">
    <source>
        <dbReference type="PROSITE-ProRule" id="PRU00409"/>
    </source>
</evidence>
<evidence type="ECO:0000256" key="4">
    <source>
        <dbReference type="ARBA" id="ARBA00012329"/>
    </source>
</evidence>
<dbReference type="PANTHER" id="PTHR11609">
    <property type="entry name" value="PURINE BIOSYNTHESIS PROTEIN 6/7, PUR6/7"/>
    <property type="match status" value="1"/>
</dbReference>
<evidence type="ECO:0000256" key="3">
    <source>
        <dbReference type="ARBA" id="ARBA00006114"/>
    </source>
</evidence>
<keyword evidence="8" id="KW-0210">Decarboxylase</keyword>
<dbReference type="eggNOG" id="KOG2835">
    <property type="taxonomic scope" value="Eukaryota"/>
</dbReference>
<keyword evidence="10" id="KW-0456">Lyase</keyword>
<dbReference type="Pfam" id="PF00731">
    <property type="entry name" value="AIRC"/>
    <property type="match status" value="1"/>
</dbReference>
<dbReference type="GO" id="GO:0004638">
    <property type="term" value="F:phosphoribosylaminoimidazole carboxylase activity"/>
    <property type="evidence" value="ECO:0007669"/>
    <property type="project" value="UniProtKB-EC"/>
</dbReference>
<sequence length="992" mass="107908">MACSKRVGVLGGGQLGRMLMESANRLNIQMNILDADRAPAKQISAHGDHVIGSFMDRESVRELAEVSDVLTAEIEHVDTRALEVVSSLVEVEPSFQSIRTIQDKFRQKEHLAKFGIPQAEYRELKAGTAEELGAIGEELGFPLMLKARRGAYDGRGEIYGGVDIEFMLLMSWECRLNMHGRQLCCKDQRGHTESTGRTRRPSALCGEMGQFRYVQEDSICKLVYAPARNVSSEINQKAQKLARDAVAAFEGKGVFGVEMFLLEDNSILLCELASRIHNSGHYTIEACPLSQFDTHLRAILDLPIPQKSLELRQPAIMLNILGGSTPDAHLKDAEFALSIPNASVHLYGKGAGRLGRKMGHVTVTAPTMREAEELIQPLISRTCGPRAGTSSKPQPTVGVVMGSDSDLKTLVPGLKLLEEYFGIKPEVDITSAHRTPDYMAEYASTAASRGIKVIIAAAGGAAHLPGMAAAHTSLPLIGVPVKGSALDGVDSLYSIVQMPRGVPVATVGINNSINAALLAVRILGSYDEGLRKKVEAYANAAKDENLDIKGSNYGVRPGPPTHKGLLSHLSETVIEILIDAVNRREEFNLQASCIIDPFAFNYIFAMASNGGPVRGYKFSEKDRKPTKIRLKKAAAKAANGTKESEPGNADSGRSSPILPVMDQKTMASFPTGKPRETQLETVICKHCKRPVLKQTAAEHIRGCLRAKQEKARKKKEARDANRAKEKADKEGNDDDGDGAMKGQKSAKKHVGEDGPKKGKKRKADDDDKEPKKKKKKDEPKPKVPKLKGPVDVEKQCGVVLPNGGQCARSLTCKSHSMGAKRAVPGRSLPYDMLLQAYQKKNQARQQSKIPFVCFQWKLPMMLIPPIEAAIDANAPVHDELDGNGPIDSDEEKDAVMAGLARSRPQPLVTHPLIHTRKKYHLVRMKEMLSQVLGSGSLFSPVDSNFQGRSLFQQPEPVSFASPTLGTTGDLSAQPVDSSRKPSLSQQSQGRIG</sequence>
<dbReference type="STRING" id="336963.C4JDJ6"/>
<dbReference type="InterPro" id="IPR013243">
    <property type="entry name" value="SCA7_dom"/>
</dbReference>
<dbReference type="Proteomes" id="UP000002058">
    <property type="component" value="Unassembled WGS sequence"/>
</dbReference>
<dbReference type="NCBIfam" id="TIGR01162">
    <property type="entry name" value="purE"/>
    <property type="match status" value="1"/>
</dbReference>
<dbReference type="GO" id="GO:0005524">
    <property type="term" value="F:ATP binding"/>
    <property type="evidence" value="ECO:0007669"/>
    <property type="project" value="UniProtKB-UniRule"/>
</dbReference>
<evidence type="ECO:0000313" key="15">
    <source>
        <dbReference type="EMBL" id="EEP75909.1"/>
    </source>
</evidence>
<dbReference type="OrthoDB" id="15425at2759"/>
<keyword evidence="6 11" id="KW-0547">Nucleotide-binding</keyword>
<evidence type="ECO:0000256" key="9">
    <source>
        <dbReference type="ARBA" id="ARBA00022840"/>
    </source>
</evidence>
<evidence type="ECO:0000313" key="16">
    <source>
        <dbReference type="Proteomes" id="UP000002058"/>
    </source>
</evidence>
<keyword evidence="16" id="KW-1185">Reference proteome</keyword>
<dbReference type="SUPFAM" id="SSF56059">
    <property type="entry name" value="Glutathione synthetase ATP-binding domain-like"/>
    <property type="match status" value="1"/>
</dbReference>
<dbReference type="InterPro" id="IPR016185">
    <property type="entry name" value="PreATP-grasp_dom_sf"/>
</dbReference>
<dbReference type="Pfam" id="PF22660">
    <property type="entry name" value="RS_preATP-grasp-like"/>
    <property type="match status" value="1"/>
</dbReference>
<dbReference type="PROSITE" id="PS51505">
    <property type="entry name" value="SCA7"/>
    <property type="match status" value="1"/>
</dbReference>
<dbReference type="SUPFAM" id="SSF51246">
    <property type="entry name" value="Rudiment single hybrid motif"/>
    <property type="match status" value="1"/>
</dbReference>
<dbReference type="EMBL" id="CH476615">
    <property type="protein sequence ID" value="EEP75909.1"/>
    <property type="molecule type" value="Genomic_DNA"/>
</dbReference>
<dbReference type="InterPro" id="IPR040686">
    <property type="entry name" value="PurK_C"/>
</dbReference>
<dbReference type="InParanoid" id="C4JDJ6"/>
<evidence type="ECO:0000256" key="7">
    <source>
        <dbReference type="ARBA" id="ARBA00022755"/>
    </source>
</evidence>
<dbReference type="SMART" id="SM01001">
    <property type="entry name" value="AIRC"/>
    <property type="match status" value="1"/>
</dbReference>
<dbReference type="HAMAP" id="MF_01928">
    <property type="entry name" value="PurK"/>
    <property type="match status" value="1"/>
</dbReference>
<keyword evidence="7" id="KW-0658">Purine biosynthesis</keyword>
<dbReference type="GO" id="GO:0006189">
    <property type="term" value="P:'de novo' IMP biosynthetic process"/>
    <property type="evidence" value="ECO:0007669"/>
    <property type="project" value="UniProtKB-UniPathway"/>
</dbReference>
<dbReference type="FunCoup" id="C4JDJ6">
    <property type="interactions" value="155"/>
</dbReference>
<organism evidence="15 16">
    <name type="scientific">Uncinocarpus reesii (strain UAMH 1704)</name>
    <dbReference type="NCBI Taxonomy" id="336963"/>
    <lineage>
        <taxon>Eukaryota</taxon>
        <taxon>Fungi</taxon>
        <taxon>Dikarya</taxon>
        <taxon>Ascomycota</taxon>
        <taxon>Pezizomycotina</taxon>
        <taxon>Eurotiomycetes</taxon>
        <taxon>Eurotiomycetidae</taxon>
        <taxon>Onygenales</taxon>
        <taxon>Onygenaceae</taxon>
        <taxon>Uncinocarpus</taxon>
    </lineage>
</organism>
<evidence type="ECO:0000256" key="12">
    <source>
        <dbReference type="SAM" id="MobiDB-lite"/>
    </source>
</evidence>
<dbReference type="GeneID" id="8443702"/>
<feature type="region of interest" description="Disordered" evidence="12">
    <location>
        <begin position="634"/>
        <end position="661"/>
    </location>
</feature>
<evidence type="ECO:0000256" key="6">
    <source>
        <dbReference type="ARBA" id="ARBA00022741"/>
    </source>
</evidence>
<evidence type="ECO:0000259" key="14">
    <source>
        <dbReference type="PROSITE" id="PS51505"/>
    </source>
</evidence>
<dbReference type="HAMAP" id="MF_01929">
    <property type="entry name" value="PurE_classI"/>
    <property type="match status" value="1"/>
</dbReference>
<gene>
    <name evidence="15" type="ORF">UREG_00756</name>
</gene>
<dbReference type="PROSITE" id="PS50975">
    <property type="entry name" value="ATP_GRASP"/>
    <property type="match status" value="1"/>
</dbReference>
<proteinExistence type="inferred from homology"/>
<feature type="compositionally biased region" description="Basic and acidic residues" evidence="12">
    <location>
        <begin position="749"/>
        <end position="781"/>
    </location>
</feature>
<evidence type="ECO:0000256" key="1">
    <source>
        <dbReference type="ARBA" id="ARBA00001244"/>
    </source>
</evidence>
<dbReference type="Gene3D" id="3.30.1490.20">
    <property type="entry name" value="ATP-grasp fold, A domain"/>
    <property type="match status" value="1"/>
</dbReference>
<dbReference type="Gene3D" id="3.40.50.1970">
    <property type="match status" value="1"/>
</dbReference>
<name>C4JDJ6_UNCRE</name>
<feature type="domain" description="ATP-grasp" evidence="13">
    <location>
        <begin position="108"/>
        <end position="300"/>
    </location>
</feature>
<dbReference type="InterPro" id="IPR054350">
    <property type="entry name" value="PurT/PurK_preATP-grasp"/>
</dbReference>
<dbReference type="Pfam" id="PF02222">
    <property type="entry name" value="ATP-grasp"/>
    <property type="match status" value="2"/>
</dbReference>
<reference evidence="16" key="1">
    <citation type="journal article" date="2009" name="Genome Res.">
        <title>Comparative genomic analyses of the human fungal pathogens Coccidioides and their relatives.</title>
        <authorList>
            <person name="Sharpton T.J."/>
            <person name="Stajich J.E."/>
            <person name="Rounsley S.D."/>
            <person name="Gardner M.J."/>
            <person name="Wortman J.R."/>
            <person name="Jordar V.S."/>
            <person name="Maiti R."/>
            <person name="Kodira C.D."/>
            <person name="Neafsey D.E."/>
            <person name="Zeng Q."/>
            <person name="Hung C.-Y."/>
            <person name="McMahan C."/>
            <person name="Muszewska A."/>
            <person name="Grynberg M."/>
            <person name="Mandel M.A."/>
            <person name="Kellner E.M."/>
            <person name="Barker B.M."/>
            <person name="Galgiani J.N."/>
            <person name="Orbach M.J."/>
            <person name="Kirkland T.N."/>
            <person name="Cole G.T."/>
            <person name="Henn M.R."/>
            <person name="Birren B.W."/>
            <person name="Taylor J.W."/>
        </authorList>
    </citation>
    <scope>NUCLEOTIDE SEQUENCE [LARGE SCALE GENOMIC DNA]</scope>
    <source>
        <strain evidence="16">UAMH 1704</strain>
    </source>
</reference>
<comment type="similarity">
    <text evidence="3">In the C-terminal section; belongs to the AIR carboxylase family. Class I subfamily.</text>
</comment>
<dbReference type="UniPathway" id="UPA00074">
    <property type="reaction ID" value="UER00130"/>
</dbReference>
<dbReference type="Gene3D" id="3.30.470.20">
    <property type="entry name" value="ATP-grasp fold, B domain"/>
    <property type="match status" value="1"/>
</dbReference>
<dbReference type="GO" id="GO:0046872">
    <property type="term" value="F:metal ion binding"/>
    <property type="evidence" value="ECO:0007669"/>
    <property type="project" value="InterPro"/>
</dbReference>
<dbReference type="Pfam" id="PF17769">
    <property type="entry name" value="PurK_C"/>
    <property type="match status" value="1"/>
</dbReference>
<feature type="compositionally biased region" description="Basic and acidic residues" evidence="12">
    <location>
        <begin position="716"/>
        <end position="730"/>
    </location>
</feature>
<protein>
    <recommendedName>
        <fullName evidence="5">Phosphoribosylaminoimidazole carboxylase</fullName>
        <ecNumber evidence="4">4.1.1.21</ecNumber>
    </recommendedName>
</protein>
<dbReference type="SUPFAM" id="SSF52255">
    <property type="entry name" value="N5-CAIR mutase (phosphoribosylaminoimidazole carboxylase, PurE)"/>
    <property type="match status" value="1"/>
</dbReference>
<dbReference type="InterPro" id="IPR000031">
    <property type="entry name" value="PurE_dom"/>
</dbReference>
<dbReference type="InterPro" id="IPR033747">
    <property type="entry name" value="PurE_ClassI"/>
</dbReference>
<dbReference type="Pfam" id="PF08313">
    <property type="entry name" value="SCA7"/>
    <property type="match status" value="1"/>
</dbReference>
<comment type="pathway">
    <text evidence="2">Purine metabolism; IMP biosynthesis via de novo pathway; 5-amino-1-(5-phospho-D-ribosyl)imidazole-4-carboxylate from 5-amino-1-(5-phospho-D-ribosyl)imidazole (carboxylase route): step 1/1.</text>
</comment>
<dbReference type="InterPro" id="IPR005875">
    <property type="entry name" value="PurK"/>
</dbReference>
<dbReference type="PANTHER" id="PTHR11609:SF5">
    <property type="entry name" value="PHOSPHORIBOSYLAMINOIMIDAZOLE CARBOXYLASE"/>
    <property type="match status" value="1"/>
</dbReference>
<dbReference type="InterPro" id="IPR003135">
    <property type="entry name" value="ATP-grasp_carboxylate-amine"/>
</dbReference>
<dbReference type="EC" id="4.1.1.21" evidence="4"/>
<dbReference type="InterPro" id="IPR013815">
    <property type="entry name" value="ATP_grasp_subdomain_1"/>
</dbReference>
<dbReference type="RefSeq" id="XP_002541242.1">
    <property type="nucleotide sequence ID" value="XM_002541196.1"/>
</dbReference>
<dbReference type="InterPro" id="IPR011761">
    <property type="entry name" value="ATP-grasp"/>
</dbReference>
<dbReference type="InterPro" id="IPR011054">
    <property type="entry name" value="Rudment_hybrid_motif"/>
</dbReference>
<dbReference type="eggNOG" id="KOG4140">
    <property type="taxonomic scope" value="Eukaryota"/>
</dbReference>
<comment type="catalytic activity">
    <reaction evidence="1">
        <text>5-amino-1-(5-phospho-D-ribosyl)imidazole-4-carboxylate + H(+) = 5-amino-1-(5-phospho-beta-D-ribosyl)imidazole + CO2</text>
        <dbReference type="Rhea" id="RHEA:10792"/>
        <dbReference type="ChEBI" id="CHEBI:15378"/>
        <dbReference type="ChEBI" id="CHEBI:16526"/>
        <dbReference type="ChEBI" id="CHEBI:77657"/>
        <dbReference type="ChEBI" id="CHEBI:137981"/>
        <dbReference type="EC" id="4.1.1.21"/>
    </reaction>
</comment>
<evidence type="ECO:0000256" key="10">
    <source>
        <dbReference type="ARBA" id="ARBA00023239"/>
    </source>
</evidence>